<proteinExistence type="predicted"/>
<dbReference type="Gene3D" id="1.10.357.10">
    <property type="entry name" value="Tetracycline Repressor, domain 2"/>
    <property type="match status" value="1"/>
</dbReference>
<feature type="domain" description="HTH tetR-type" evidence="6">
    <location>
        <begin position="26"/>
        <end position="88"/>
    </location>
</feature>
<evidence type="ECO:0000256" key="3">
    <source>
        <dbReference type="ARBA" id="ARBA00023163"/>
    </source>
</evidence>
<evidence type="ECO:0000256" key="1">
    <source>
        <dbReference type="ARBA" id="ARBA00023015"/>
    </source>
</evidence>
<feature type="region of interest" description="Disordered" evidence="5">
    <location>
        <begin position="1"/>
        <end position="23"/>
    </location>
</feature>
<evidence type="ECO:0000313" key="7">
    <source>
        <dbReference type="EMBL" id="MFC1412518.1"/>
    </source>
</evidence>
<evidence type="ECO:0000259" key="6">
    <source>
        <dbReference type="PROSITE" id="PS50977"/>
    </source>
</evidence>
<organism evidence="7 8">
    <name type="scientific">Streptacidiphilus alkalitolerans</name>
    <dbReference type="NCBI Taxonomy" id="3342712"/>
    <lineage>
        <taxon>Bacteria</taxon>
        <taxon>Bacillati</taxon>
        <taxon>Actinomycetota</taxon>
        <taxon>Actinomycetes</taxon>
        <taxon>Kitasatosporales</taxon>
        <taxon>Streptomycetaceae</taxon>
        <taxon>Streptacidiphilus</taxon>
    </lineage>
</organism>
<dbReference type="InterPro" id="IPR001647">
    <property type="entry name" value="HTH_TetR"/>
</dbReference>
<dbReference type="SUPFAM" id="SSF48498">
    <property type="entry name" value="Tetracyclin repressor-like, C-terminal domain"/>
    <property type="match status" value="1"/>
</dbReference>
<name>A0ABV6VFN9_9ACTN</name>
<dbReference type="InterPro" id="IPR049445">
    <property type="entry name" value="TetR_SbtR-like_C"/>
</dbReference>
<dbReference type="RefSeq" id="WP_380513293.1">
    <property type="nucleotide sequence ID" value="NZ_JBHEZX010000012.1"/>
</dbReference>
<gene>
    <name evidence="7" type="ORF">ACEZDG_24935</name>
</gene>
<dbReference type="InterPro" id="IPR009057">
    <property type="entry name" value="Homeodomain-like_sf"/>
</dbReference>
<keyword evidence="1" id="KW-0805">Transcription regulation</keyword>
<dbReference type="InterPro" id="IPR036271">
    <property type="entry name" value="Tet_transcr_reg_TetR-rel_C_sf"/>
</dbReference>
<feature type="compositionally biased region" description="Low complexity" evidence="5">
    <location>
        <begin position="1"/>
        <end position="11"/>
    </location>
</feature>
<sequence length="203" mass="21767">MNPVNPVNPADPVNPLPPRATRTDARTNRARILAVAGEAFAASASGASTTSMTSIAKQAGVGVGTLYRHFPTREALIVELYHQEIQKVIDLAHTLAASRLPIEALRLWFDEVARYGQLKYGVAEVIHAATNGGLDDENYEPFLGAIAVLLDAGATAGVLKPGIEPEDVLLQLSVLWRIPPGPGSRQRAARILDLVVDGLRTHR</sequence>
<evidence type="ECO:0000256" key="4">
    <source>
        <dbReference type="PROSITE-ProRule" id="PRU00335"/>
    </source>
</evidence>
<dbReference type="InterPro" id="IPR050109">
    <property type="entry name" value="HTH-type_TetR-like_transc_reg"/>
</dbReference>
<accession>A0ABV6VFN9</accession>
<keyword evidence="2 4" id="KW-0238">DNA-binding</keyword>
<comment type="caution">
    <text evidence="7">The sequence shown here is derived from an EMBL/GenBank/DDBJ whole genome shotgun (WGS) entry which is preliminary data.</text>
</comment>
<evidence type="ECO:0000256" key="2">
    <source>
        <dbReference type="ARBA" id="ARBA00023125"/>
    </source>
</evidence>
<evidence type="ECO:0000256" key="5">
    <source>
        <dbReference type="SAM" id="MobiDB-lite"/>
    </source>
</evidence>
<dbReference type="PANTHER" id="PTHR30055:SF234">
    <property type="entry name" value="HTH-TYPE TRANSCRIPTIONAL REGULATOR BETI"/>
    <property type="match status" value="1"/>
</dbReference>
<dbReference type="SUPFAM" id="SSF46689">
    <property type="entry name" value="Homeodomain-like"/>
    <property type="match status" value="1"/>
</dbReference>
<dbReference type="Pfam" id="PF00440">
    <property type="entry name" value="TetR_N"/>
    <property type="match status" value="1"/>
</dbReference>
<dbReference type="PANTHER" id="PTHR30055">
    <property type="entry name" value="HTH-TYPE TRANSCRIPTIONAL REGULATOR RUTR"/>
    <property type="match status" value="1"/>
</dbReference>
<keyword evidence="8" id="KW-1185">Reference proteome</keyword>
<dbReference type="Proteomes" id="UP001592582">
    <property type="component" value="Unassembled WGS sequence"/>
</dbReference>
<keyword evidence="3" id="KW-0804">Transcription</keyword>
<dbReference type="EMBL" id="JBHEZX010000012">
    <property type="protein sequence ID" value="MFC1412518.1"/>
    <property type="molecule type" value="Genomic_DNA"/>
</dbReference>
<reference evidence="7 8" key="1">
    <citation type="submission" date="2024-09" db="EMBL/GenBank/DDBJ databases">
        <authorList>
            <person name="Lee S.D."/>
        </authorList>
    </citation>
    <scope>NUCLEOTIDE SEQUENCE [LARGE SCALE GENOMIC DNA]</scope>
    <source>
        <strain evidence="7 8">N1-1</strain>
    </source>
</reference>
<dbReference type="PROSITE" id="PS50977">
    <property type="entry name" value="HTH_TETR_2"/>
    <property type="match status" value="1"/>
</dbReference>
<dbReference type="Pfam" id="PF21597">
    <property type="entry name" value="TetR_C_43"/>
    <property type="match status" value="1"/>
</dbReference>
<feature type="DNA-binding region" description="H-T-H motif" evidence="4">
    <location>
        <begin position="51"/>
        <end position="70"/>
    </location>
</feature>
<protein>
    <submittedName>
        <fullName evidence="7">TetR/AcrR family transcriptional regulator</fullName>
    </submittedName>
</protein>
<evidence type="ECO:0000313" key="8">
    <source>
        <dbReference type="Proteomes" id="UP001592582"/>
    </source>
</evidence>